<dbReference type="SUPFAM" id="SSF48013">
    <property type="entry name" value="NusB-like"/>
    <property type="match status" value="1"/>
</dbReference>
<name>A0A5B9Y4Y3_9MOLU</name>
<dbReference type="Pfam" id="PF01029">
    <property type="entry name" value="NusB"/>
    <property type="match status" value="1"/>
</dbReference>
<dbReference type="RefSeq" id="WP_166508254.1">
    <property type="nucleotide sequence ID" value="NZ_CP043026.1"/>
</dbReference>
<dbReference type="InterPro" id="IPR035926">
    <property type="entry name" value="NusB-like_sf"/>
</dbReference>
<keyword evidence="4" id="KW-1185">Reference proteome</keyword>
<dbReference type="GO" id="GO:0003723">
    <property type="term" value="F:RNA binding"/>
    <property type="evidence" value="ECO:0007669"/>
    <property type="project" value="UniProtKB-KW"/>
</dbReference>
<dbReference type="KEGG" id="schi:SCHIN_v1c06780"/>
<evidence type="ECO:0000313" key="4">
    <source>
        <dbReference type="Proteomes" id="UP000323144"/>
    </source>
</evidence>
<sequence>MENKSISFLKKQRRYTVQIIYKLIILQDDTARMKQEILDGLQLSTKNEEIIQYIENVIDKYFELRDELEPLLEESWWWERLPMMVRAILISSLYEIKYYNTPKAIVIDEAIEMVREFIPSWETNFINAVLDKAQY</sequence>
<organism evidence="3 4">
    <name type="scientific">Spiroplasma chinense</name>
    <dbReference type="NCBI Taxonomy" id="216932"/>
    <lineage>
        <taxon>Bacteria</taxon>
        <taxon>Bacillati</taxon>
        <taxon>Mycoplasmatota</taxon>
        <taxon>Mollicutes</taxon>
        <taxon>Entomoplasmatales</taxon>
        <taxon>Spiroplasmataceae</taxon>
        <taxon>Spiroplasma</taxon>
    </lineage>
</organism>
<dbReference type="InterPro" id="IPR006027">
    <property type="entry name" value="NusB_RsmB_TIM44"/>
</dbReference>
<protein>
    <submittedName>
        <fullName evidence="3">Transcription antitermination protein NusB</fullName>
    </submittedName>
</protein>
<dbReference type="EMBL" id="CP043026">
    <property type="protein sequence ID" value="QEH61875.1"/>
    <property type="molecule type" value="Genomic_DNA"/>
</dbReference>
<evidence type="ECO:0000259" key="2">
    <source>
        <dbReference type="Pfam" id="PF01029"/>
    </source>
</evidence>
<gene>
    <name evidence="3" type="primary">nusB</name>
    <name evidence="3" type="ORF">SCHIN_v1c06780</name>
</gene>
<evidence type="ECO:0000313" key="3">
    <source>
        <dbReference type="EMBL" id="QEH61875.1"/>
    </source>
</evidence>
<dbReference type="AlphaFoldDB" id="A0A5B9Y4Y3"/>
<evidence type="ECO:0000256" key="1">
    <source>
        <dbReference type="ARBA" id="ARBA00022884"/>
    </source>
</evidence>
<feature type="domain" description="NusB/RsmB/TIM44" evidence="2">
    <location>
        <begin position="11"/>
        <end position="133"/>
    </location>
</feature>
<dbReference type="Proteomes" id="UP000323144">
    <property type="component" value="Chromosome"/>
</dbReference>
<keyword evidence="1" id="KW-0694">RNA-binding</keyword>
<reference evidence="3 4" key="1">
    <citation type="submission" date="2019-08" db="EMBL/GenBank/DDBJ databases">
        <title>Complete genome sequence of Spiroplasma chinense CCH (DSM 19755).</title>
        <authorList>
            <person name="Shen H.-Y."/>
            <person name="Lin Y.-C."/>
            <person name="Chou L."/>
            <person name="Kuo C.-H."/>
        </authorList>
    </citation>
    <scope>NUCLEOTIDE SEQUENCE [LARGE SCALE GENOMIC DNA]</scope>
    <source>
        <strain evidence="3 4">CCH</strain>
    </source>
</reference>
<proteinExistence type="predicted"/>
<dbReference type="Gene3D" id="1.10.940.10">
    <property type="entry name" value="NusB-like"/>
    <property type="match status" value="1"/>
</dbReference>
<dbReference type="GO" id="GO:0006355">
    <property type="term" value="P:regulation of DNA-templated transcription"/>
    <property type="evidence" value="ECO:0007669"/>
    <property type="project" value="InterPro"/>
</dbReference>
<accession>A0A5B9Y4Y3</accession>